<accession>A0A7J7EH25</accession>
<dbReference type="AlphaFoldDB" id="A0A7J7EH25"/>
<sequence>MTNGEPTSFSESLHHGEIENILVIDHKLLIGSYAKTFFLHLVDGKTLGFQMHLLESIVGMLMGEFSNTEKNAERAYEYKLCALKNKQLDTVPGQQMTQKGND</sequence>
<dbReference type="Proteomes" id="UP000551758">
    <property type="component" value="Unassembled WGS sequence"/>
</dbReference>
<gene>
    <name evidence="1" type="ORF">HPG69_011582</name>
</gene>
<proteinExistence type="predicted"/>
<reference evidence="1 2" key="1">
    <citation type="journal article" date="2020" name="Mol. Biol. Evol.">
        <title>Interspecific Gene Flow and the Evolution of Specialization in Black and White Rhinoceros.</title>
        <authorList>
            <person name="Moodley Y."/>
            <person name="Westbury M.V."/>
            <person name="Russo I.M."/>
            <person name="Gopalakrishnan S."/>
            <person name="Rakotoarivelo A."/>
            <person name="Olsen R.A."/>
            <person name="Prost S."/>
            <person name="Tunstall T."/>
            <person name="Ryder O.A."/>
            <person name="Dalen L."/>
            <person name="Bruford M.W."/>
        </authorList>
    </citation>
    <scope>NUCLEOTIDE SEQUENCE [LARGE SCALE GENOMIC DNA]</scope>
    <source>
        <strain evidence="1">SBR-YM</strain>
        <tissue evidence="1">Skin</tissue>
    </source>
</reference>
<evidence type="ECO:0000313" key="2">
    <source>
        <dbReference type="Proteomes" id="UP000551758"/>
    </source>
</evidence>
<evidence type="ECO:0000313" key="1">
    <source>
        <dbReference type="EMBL" id="KAF5915120.1"/>
    </source>
</evidence>
<comment type="caution">
    <text evidence="1">The sequence shown here is derived from an EMBL/GenBank/DDBJ whole genome shotgun (WGS) entry which is preliminary data.</text>
</comment>
<organism evidence="1 2">
    <name type="scientific">Diceros bicornis minor</name>
    <name type="common">South-central black rhinoceros</name>
    <dbReference type="NCBI Taxonomy" id="77932"/>
    <lineage>
        <taxon>Eukaryota</taxon>
        <taxon>Metazoa</taxon>
        <taxon>Chordata</taxon>
        <taxon>Craniata</taxon>
        <taxon>Vertebrata</taxon>
        <taxon>Euteleostomi</taxon>
        <taxon>Mammalia</taxon>
        <taxon>Eutheria</taxon>
        <taxon>Laurasiatheria</taxon>
        <taxon>Perissodactyla</taxon>
        <taxon>Rhinocerotidae</taxon>
        <taxon>Diceros</taxon>
    </lineage>
</organism>
<name>A0A7J7EH25_DICBM</name>
<keyword evidence="2" id="KW-1185">Reference proteome</keyword>
<dbReference type="EMBL" id="JACDTQ010002883">
    <property type="protein sequence ID" value="KAF5915120.1"/>
    <property type="molecule type" value="Genomic_DNA"/>
</dbReference>
<protein>
    <submittedName>
        <fullName evidence="1">Uncharacterized protein</fullName>
    </submittedName>
</protein>